<keyword evidence="1" id="KW-0812">Transmembrane</keyword>
<keyword evidence="1" id="KW-1133">Transmembrane helix</keyword>
<evidence type="ECO:0000256" key="1">
    <source>
        <dbReference type="SAM" id="Phobius"/>
    </source>
</evidence>
<organism evidence="2 3">
    <name type="scientific">Mangrovimicrobium sediminis</name>
    <dbReference type="NCBI Taxonomy" id="2562682"/>
    <lineage>
        <taxon>Bacteria</taxon>
        <taxon>Pseudomonadati</taxon>
        <taxon>Pseudomonadota</taxon>
        <taxon>Gammaproteobacteria</taxon>
        <taxon>Cellvibrionales</taxon>
        <taxon>Halieaceae</taxon>
        <taxon>Mangrovimicrobium</taxon>
    </lineage>
</organism>
<comment type="caution">
    <text evidence="2">The sequence shown here is derived from an EMBL/GenBank/DDBJ whole genome shotgun (WGS) entry which is preliminary data.</text>
</comment>
<evidence type="ECO:0000313" key="2">
    <source>
        <dbReference type="EMBL" id="TGD70747.1"/>
    </source>
</evidence>
<dbReference type="EMBL" id="SRLE01000020">
    <property type="protein sequence ID" value="TGD70747.1"/>
    <property type="molecule type" value="Genomic_DNA"/>
</dbReference>
<name>A0A4Z0LU70_9GAMM</name>
<keyword evidence="1" id="KW-0472">Membrane</keyword>
<accession>A0A4Z0LU70</accession>
<evidence type="ECO:0000313" key="3">
    <source>
        <dbReference type="Proteomes" id="UP000298050"/>
    </source>
</evidence>
<dbReference type="Proteomes" id="UP000298050">
    <property type="component" value="Unassembled WGS sequence"/>
</dbReference>
<dbReference type="OrthoDB" id="7069055at2"/>
<keyword evidence="3" id="KW-1185">Reference proteome</keyword>
<proteinExistence type="predicted"/>
<feature type="transmembrane region" description="Helical" evidence="1">
    <location>
        <begin position="6"/>
        <end position="25"/>
    </location>
</feature>
<dbReference type="RefSeq" id="WP_135446614.1">
    <property type="nucleotide sequence ID" value="NZ_SRLE01000020.1"/>
</dbReference>
<reference evidence="2 3" key="1">
    <citation type="submission" date="2019-04" db="EMBL/GenBank/DDBJ databases">
        <title>Taxonomy of novel Haliea sp. from mangrove soil of West Coast of India.</title>
        <authorList>
            <person name="Verma A."/>
            <person name="Kumar P."/>
            <person name="Krishnamurthi S."/>
        </authorList>
    </citation>
    <scope>NUCLEOTIDE SEQUENCE [LARGE SCALE GENOMIC DNA]</scope>
    <source>
        <strain evidence="2 3">SAOS-164</strain>
    </source>
</reference>
<protein>
    <submittedName>
        <fullName evidence="2">Uncharacterized protein</fullName>
    </submittedName>
</protein>
<dbReference type="AlphaFoldDB" id="A0A4Z0LU70"/>
<sequence>MNGFEVIFTAVITSGVVTALTNWYLRTRELKELRRWELKREACLEALRIVDSRFSDYQWSDPEGNIARVDPQESVSTADVRSCFNKLVLACEKPDVPRAFEACLNLNLGANKAIKLDMNSVIPFRNAIRKELGFGKKLTTNVSWIMYLNRGISEKDT</sequence>
<gene>
    <name evidence="2" type="ORF">E4634_20805</name>
</gene>